<evidence type="ECO:0000256" key="1">
    <source>
        <dbReference type="SAM" id="MobiDB-lite"/>
    </source>
</evidence>
<gene>
    <name evidence="2" type="ORF">TorRG33x02_325100</name>
</gene>
<feature type="region of interest" description="Disordered" evidence="1">
    <location>
        <begin position="34"/>
        <end position="121"/>
    </location>
</feature>
<reference evidence="3" key="1">
    <citation type="submission" date="2016-06" db="EMBL/GenBank/DDBJ databases">
        <title>Parallel loss of symbiosis genes in relatives of nitrogen-fixing non-legume Parasponia.</title>
        <authorList>
            <person name="Van Velzen R."/>
            <person name="Holmer R."/>
            <person name="Bu F."/>
            <person name="Rutten L."/>
            <person name="Van Zeijl A."/>
            <person name="Liu W."/>
            <person name="Santuari L."/>
            <person name="Cao Q."/>
            <person name="Sharma T."/>
            <person name="Shen D."/>
            <person name="Roswanjaya Y."/>
            <person name="Wardhani T."/>
            <person name="Kalhor M.S."/>
            <person name="Jansen J."/>
            <person name="Van den Hoogen J."/>
            <person name="Gungor B."/>
            <person name="Hartog M."/>
            <person name="Hontelez J."/>
            <person name="Verver J."/>
            <person name="Yang W.-C."/>
            <person name="Schijlen E."/>
            <person name="Repin R."/>
            <person name="Schilthuizen M."/>
            <person name="Schranz E."/>
            <person name="Heidstra R."/>
            <person name="Miyata K."/>
            <person name="Fedorova E."/>
            <person name="Kohlen W."/>
            <person name="Bisseling T."/>
            <person name="Smit S."/>
            <person name="Geurts R."/>
        </authorList>
    </citation>
    <scope>NUCLEOTIDE SEQUENCE [LARGE SCALE GENOMIC DNA]</scope>
    <source>
        <strain evidence="3">cv. RG33-2</strain>
    </source>
</reference>
<dbReference type="AlphaFoldDB" id="A0A2P5BDI0"/>
<organism evidence="2 3">
    <name type="scientific">Trema orientale</name>
    <name type="common">Charcoal tree</name>
    <name type="synonym">Celtis orientalis</name>
    <dbReference type="NCBI Taxonomy" id="63057"/>
    <lineage>
        <taxon>Eukaryota</taxon>
        <taxon>Viridiplantae</taxon>
        <taxon>Streptophyta</taxon>
        <taxon>Embryophyta</taxon>
        <taxon>Tracheophyta</taxon>
        <taxon>Spermatophyta</taxon>
        <taxon>Magnoliopsida</taxon>
        <taxon>eudicotyledons</taxon>
        <taxon>Gunneridae</taxon>
        <taxon>Pentapetalae</taxon>
        <taxon>rosids</taxon>
        <taxon>fabids</taxon>
        <taxon>Rosales</taxon>
        <taxon>Cannabaceae</taxon>
        <taxon>Trema</taxon>
    </lineage>
</organism>
<sequence>MTDSSRSTNLEVWRPKWCWRRRFGLRRHSLQALEYEQSPSPSTPSPVSSSTSPTSPRATTSPPPHASSAPIASSLPPTSLTRESSRVPGALPRQSDSLGSPTFGAFPMMGPSSSSSMASDSSGTWSISKTVSLWRYTLPIFKFMGLLSTSTS</sequence>
<protein>
    <submittedName>
        <fullName evidence="2">Uncharacterized protein</fullName>
    </submittedName>
</protein>
<dbReference type="Proteomes" id="UP000237000">
    <property type="component" value="Unassembled WGS sequence"/>
</dbReference>
<feature type="compositionally biased region" description="Low complexity" evidence="1">
    <location>
        <begin position="45"/>
        <end position="79"/>
    </location>
</feature>
<name>A0A2P5BDI0_TREOI</name>
<dbReference type="EMBL" id="JXTC01000546">
    <property type="protein sequence ID" value="PON46847.1"/>
    <property type="molecule type" value="Genomic_DNA"/>
</dbReference>
<evidence type="ECO:0000313" key="2">
    <source>
        <dbReference type="EMBL" id="PON46847.1"/>
    </source>
</evidence>
<accession>A0A2P5BDI0</accession>
<comment type="caution">
    <text evidence="2">The sequence shown here is derived from an EMBL/GenBank/DDBJ whole genome shotgun (WGS) entry which is preliminary data.</text>
</comment>
<keyword evidence="3" id="KW-1185">Reference proteome</keyword>
<dbReference type="InParanoid" id="A0A2P5BDI0"/>
<feature type="compositionally biased region" description="Low complexity" evidence="1">
    <location>
        <begin position="112"/>
        <end position="121"/>
    </location>
</feature>
<proteinExistence type="predicted"/>
<evidence type="ECO:0000313" key="3">
    <source>
        <dbReference type="Proteomes" id="UP000237000"/>
    </source>
</evidence>